<dbReference type="Proteomes" id="UP000249248">
    <property type="component" value="Unassembled WGS sequence"/>
</dbReference>
<comment type="caution">
    <text evidence="2">The sequence shown here is derived from an EMBL/GenBank/DDBJ whole genome shotgun (WGS) entry which is preliminary data.</text>
</comment>
<feature type="transmembrane region" description="Helical" evidence="1">
    <location>
        <begin position="36"/>
        <end position="55"/>
    </location>
</feature>
<name>A0A2W1N093_9FLAO</name>
<dbReference type="RefSeq" id="WP_111064029.1">
    <property type="nucleotide sequence ID" value="NZ_JBHUCU010000006.1"/>
</dbReference>
<feature type="transmembrane region" description="Helical" evidence="1">
    <location>
        <begin position="95"/>
        <end position="117"/>
    </location>
</feature>
<dbReference type="AlphaFoldDB" id="A0A2W1N093"/>
<dbReference type="EMBL" id="QKSB01000009">
    <property type="protein sequence ID" value="PZE16331.1"/>
    <property type="molecule type" value="Genomic_DNA"/>
</dbReference>
<gene>
    <name evidence="2" type="ORF">DNU06_13540</name>
</gene>
<proteinExistence type="predicted"/>
<feature type="transmembrane region" description="Helical" evidence="1">
    <location>
        <begin position="70"/>
        <end position="88"/>
    </location>
</feature>
<reference evidence="2 3" key="1">
    <citation type="submission" date="2018-06" db="EMBL/GenBank/DDBJ databases">
        <title>The draft genome sequence of Crocinitomix sp. SM1701.</title>
        <authorList>
            <person name="Zhang X."/>
        </authorList>
    </citation>
    <scope>NUCLEOTIDE SEQUENCE [LARGE SCALE GENOMIC DNA]</scope>
    <source>
        <strain evidence="2 3">SM1701</strain>
    </source>
</reference>
<sequence length="135" mass="15669">MKRPKFILQILNVLNGLLLFLYFFKVMHYTSFLGRIEIMHLIIAAFIIYGIKSWIEVKTNTADPIKNNKTTNILFLTGFTIFVLGIAVKFMHWPFANLFMLAGVIIVNLSYWLSFFISANSLTPDTEILDDFEHE</sequence>
<evidence type="ECO:0000313" key="3">
    <source>
        <dbReference type="Proteomes" id="UP000249248"/>
    </source>
</evidence>
<keyword evidence="3" id="KW-1185">Reference proteome</keyword>
<evidence type="ECO:0000256" key="1">
    <source>
        <dbReference type="SAM" id="Phobius"/>
    </source>
</evidence>
<keyword evidence="1" id="KW-0472">Membrane</keyword>
<organism evidence="2 3">
    <name type="scientific">Putridiphycobacter roseus</name>
    <dbReference type="NCBI Taxonomy" id="2219161"/>
    <lineage>
        <taxon>Bacteria</taxon>
        <taxon>Pseudomonadati</taxon>
        <taxon>Bacteroidota</taxon>
        <taxon>Flavobacteriia</taxon>
        <taxon>Flavobacteriales</taxon>
        <taxon>Crocinitomicaceae</taxon>
        <taxon>Putridiphycobacter</taxon>
    </lineage>
</organism>
<keyword evidence="1" id="KW-0812">Transmembrane</keyword>
<keyword evidence="1" id="KW-1133">Transmembrane helix</keyword>
<evidence type="ECO:0000313" key="2">
    <source>
        <dbReference type="EMBL" id="PZE16331.1"/>
    </source>
</evidence>
<dbReference type="OrthoDB" id="1134798at2"/>
<accession>A0A2W1N093</accession>
<feature type="transmembrane region" description="Helical" evidence="1">
    <location>
        <begin position="6"/>
        <end position="24"/>
    </location>
</feature>
<protein>
    <submittedName>
        <fullName evidence="2">Uncharacterized protein</fullName>
    </submittedName>
</protein>